<feature type="non-terminal residue" evidence="8">
    <location>
        <position position="411"/>
    </location>
</feature>
<evidence type="ECO:0000256" key="5">
    <source>
        <dbReference type="ARBA" id="ARBA00023239"/>
    </source>
</evidence>
<name>A0A812UCG6_SYMPI</name>
<dbReference type="EC" id="4.2.1.1" evidence="2"/>
<dbReference type="InterPro" id="IPR001765">
    <property type="entry name" value="Carbonic_anhydrase"/>
</dbReference>
<evidence type="ECO:0000313" key="8">
    <source>
        <dbReference type="EMBL" id="CAE7560809.1"/>
    </source>
</evidence>
<evidence type="ECO:0000256" key="1">
    <source>
        <dbReference type="ARBA" id="ARBA00006217"/>
    </source>
</evidence>
<dbReference type="SUPFAM" id="SSF53056">
    <property type="entry name" value="beta-carbonic anhydrase, cab"/>
    <property type="match status" value="3"/>
</dbReference>
<feature type="non-terminal residue" evidence="8">
    <location>
        <position position="1"/>
    </location>
</feature>
<keyword evidence="9" id="KW-1185">Reference proteome</keyword>
<evidence type="ECO:0000256" key="4">
    <source>
        <dbReference type="ARBA" id="ARBA00022833"/>
    </source>
</evidence>
<dbReference type="Proteomes" id="UP000649617">
    <property type="component" value="Unassembled WGS sequence"/>
</dbReference>
<dbReference type="GO" id="GO:0008270">
    <property type="term" value="F:zinc ion binding"/>
    <property type="evidence" value="ECO:0007669"/>
    <property type="project" value="InterPro"/>
</dbReference>
<comment type="catalytic activity">
    <reaction evidence="6">
        <text>hydrogencarbonate + H(+) = CO2 + H2O</text>
        <dbReference type="Rhea" id="RHEA:10748"/>
        <dbReference type="ChEBI" id="CHEBI:15377"/>
        <dbReference type="ChEBI" id="CHEBI:15378"/>
        <dbReference type="ChEBI" id="CHEBI:16526"/>
        <dbReference type="ChEBI" id="CHEBI:17544"/>
        <dbReference type="EC" id="4.2.1.1"/>
    </reaction>
</comment>
<comment type="similarity">
    <text evidence="1">Belongs to the beta-class carbonic anhydrase family.</text>
</comment>
<evidence type="ECO:0000256" key="2">
    <source>
        <dbReference type="ARBA" id="ARBA00012925"/>
    </source>
</evidence>
<dbReference type="Gene3D" id="3.40.1050.10">
    <property type="entry name" value="Carbonic anhydrase"/>
    <property type="match status" value="3"/>
</dbReference>
<dbReference type="SMART" id="SM00947">
    <property type="entry name" value="Pro_CA"/>
    <property type="match status" value="3"/>
</dbReference>
<feature type="binding site" evidence="7">
    <location>
        <position position="263"/>
    </location>
    <ligand>
        <name>Zn(2+)</name>
        <dbReference type="ChEBI" id="CHEBI:29105"/>
    </ligand>
</feature>
<dbReference type="AlphaFoldDB" id="A0A812UCG6"/>
<organism evidence="8 9">
    <name type="scientific">Symbiodinium pilosum</name>
    <name type="common">Dinoflagellate</name>
    <dbReference type="NCBI Taxonomy" id="2952"/>
    <lineage>
        <taxon>Eukaryota</taxon>
        <taxon>Sar</taxon>
        <taxon>Alveolata</taxon>
        <taxon>Dinophyceae</taxon>
        <taxon>Suessiales</taxon>
        <taxon>Symbiodiniaceae</taxon>
        <taxon>Symbiodinium</taxon>
    </lineage>
</organism>
<keyword evidence="3 7" id="KW-0479">Metal-binding</keyword>
<evidence type="ECO:0000256" key="7">
    <source>
        <dbReference type="PIRSR" id="PIRSR601765-1"/>
    </source>
</evidence>
<accession>A0A812UCG6</accession>
<dbReference type="InterPro" id="IPR036874">
    <property type="entry name" value="Carbonic_anhydrase_sf"/>
</dbReference>
<sequence>KAEGSIVGSLEFCTGKLGSRLVLVLGHTKCGAVYGATKTFLDAQGFSKKPGSALQGLLQDLGVVAQQAQEEMGPGANADAIAAHAVQVNVFHTMNFLLSFSESIREAVRSGQIEIHGGIYDLETGSVEFLGKSPQQAQLLESSMPVPPSMSSGAAADHGMHGVRTGADVAVKPEAALKLLKQGNERFAALVKCGQAPHSAILGCADLRVPVNTVFDAMPGDLFVLRNAGNTCTHAEGSIVGSLEFCTGKLGAQLVLVLGHTQCVAGQAELLSSKRSVPPSIQCATIRTAQSEPVMPQDALAMLKDGNKRFAVGAPTAGKVHQSMRADLNNMGQAPHTALLFCADSRVPLETVFDALPGDLFVLRNGSVLGSLEFCTGALNTRLIFVHGHTACGAIKGATKAYLDSKKSKSS</sequence>
<dbReference type="GO" id="GO:0004089">
    <property type="term" value="F:carbonate dehydratase activity"/>
    <property type="evidence" value="ECO:0007669"/>
    <property type="project" value="UniProtKB-EC"/>
</dbReference>
<feature type="binding site" evidence="7">
    <location>
        <position position="204"/>
    </location>
    <ligand>
        <name>Zn(2+)</name>
        <dbReference type="ChEBI" id="CHEBI:29105"/>
    </ligand>
</feature>
<dbReference type="Pfam" id="PF00484">
    <property type="entry name" value="Pro_CA"/>
    <property type="match status" value="3"/>
</dbReference>
<keyword evidence="5" id="KW-0456">Lyase</keyword>
<keyword evidence="4 7" id="KW-0862">Zinc</keyword>
<dbReference type="PANTHER" id="PTHR11002">
    <property type="entry name" value="CARBONIC ANHYDRASE"/>
    <property type="match status" value="1"/>
</dbReference>
<protein>
    <recommendedName>
        <fullName evidence="2">carbonic anhydrase</fullName>
        <ecNumber evidence="2">4.2.1.1</ecNumber>
    </recommendedName>
</protein>
<evidence type="ECO:0000256" key="3">
    <source>
        <dbReference type="ARBA" id="ARBA00022723"/>
    </source>
</evidence>
<evidence type="ECO:0000256" key="6">
    <source>
        <dbReference type="ARBA" id="ARBA00048348"/>
    </source>
</evidence>
<feature type="binding site" evidence="7">
    <location>
        <position position="206"/>
    </location>
    <ligand>
        <name>Zn(2+)</name>
        <dbReference type="ChEBI" id="CHEBI:29105"/>
    </ligand>
</feature>
<gene>
    <name evidence="8" type="primary">mtcA2</name>
    <name evidence="8" type="ORF">SPIL2461_LOCUS14997</name>
</gene>
<proteinExistence type="inferred from homology"/>
<feature type="binding site" evidence="7">
    <location>
        <position position="260"/>
    </location>
    <ligand>
        <name>Zn(2+)</name>
        <dbReference type="ChEBI" id="CHEBI:29105"/>
    </ligand>
</feature>
<comment type="caution">
    <text evidence="8">The sequence shown here is derived from an EMBL/GenBank/DDBJ whole genome shotgun (WGS) entry which is preliminary data.</text>
</comment>
<dbReference type="PANTHER" id="PTHR11002:SF76">
    <property type="entry name" value="CARBONIC ANHYDRASE"/>
    <property type="match status" value="1"/>
</dbReference>
<evidence type="ECO:0000313" key="9">
    <source>
        <dbReference type="Proteomes" id="UP000649617"/>
    </source>
</evidence>
<reference evidence="8" key="1">
    <citation type="submission" date="2021-02" db="EMBL/GenBank/DDBJ databases">
        <authorList>
            <person name="Dougan E. K."/>
            <person name="Rhodes N."/>
            <person name="Thang M."/>
            <person name="Chan C."/>
        </authorList>
    </citation>
    <scope>NUCLEOTIDE SEQUENCE</scope>
</reference>
<dbReference type="OrthoDB" id="10020193at2759"/>
<comment type="cofactor">
    <cofactor evidence="7">
        <name>Zn(2+)</name>
        <dbReference type="ChEBI" id="CHEBI:29105"/>
    </cofactor>
    <text evidence="7">Binds 1 zinc ion per subunit.</text>
</comment>
<dbReference type="EMBL" id="CAJNIZ010035595">
    <property type="protein sequence ID" value="CAE7560809.1"/>
    <property type="molecule type" value="Genomic_DNA"/>
</dbReference>